<name>A0A840B1G2_9SPHN</name>
<accession>A0A840B1G2</accession>
<evidence type="ECO:0008006" key="3">
    <source>
        <dbReference type="Google" id="ProtNLM"/>
    </source>
</evidence>
<dbReference type="Pfam" id="PF12228">
    <property type="entry name" value="DUF3604"/>
    <property type="match status" value="1"/>
</dbReference>
<evidence type="ECO:0000313" key="1">
    <source>
        <dbReference type="EMBL" id="MBB3943783.1"/>
    </source>
</evidence>
<protein>
    <recommendedName>
        <fullName evidence="3">DUF3604 domain-containing protein</fullName>
    </recommendedName>
</protein>
<dbReference type="InterPro" id="IPR022028">
    <property type="entry name" value="DUF3604"/>
</dbReference>
<reference evidence="1 2" key="1">
    <citation type="submission" date="2020-08" db="EMBL/GenBank/DDBJ databases">
        <title>Genomic Encyclopedia of Type Strains, Phase IV (KMG-IV): sequencing the most valuable type-strain genomes for metagenomic binning, comparative biology and taxonomic classification.</title>
        <authorList>
            <person name="Goeker M."/>
        </authorList>
    </citation>
    <scope>NUCLEOTIDE SEQUENCE [LARGE SCALE GENOMIC DNA]</scope>
    <source>
        <strain evidence="1 2">DSM 29050</strain>
    </source>
</reference>
<keyword evidence="2" id="KW-1185">Reference proteome</keyword>
<organism evidence="1 2">
    <name type="scientific">Sphingorhabdus rigui</name>
    <dbReference type="NCBI Taxonomy" id="1282858"/>
    <lineage>
        <taxon>Bacteria</taxon>
        <taxon>Pseudomonadati</taxon>
        <taxon>Pseudomonadota</taxon>
        <taxon>Alphaproteobacteria</taxon>
        <taxon>Sphingomonadales</taxon>
        <taxon>Sphingomonadaceae</taxon>
        <taxon>Sphingorhabdus</taxon>
    </lineage>
</organism>
<dbReference type="Proteomes" id="UP000581447">
    <property type="component" value="Unassembled WGS sequence"/>
</dbReference>
<gene>
    <name evidence="1" type="ORF">GGR91_002047</name>
</gene>
<dbReference type="EMBL" id="JACIEA010000003">
    <property type="protein sequence ID" value="MBB3943783.1"/>
    <property type="molecule type" value="Genomic_DNA"/>
</dbReference>
<proteinExistence type="predicted"/>
<sequence length="644" mass="70599">MAKLRNIILGTVAVVAVGAGLTYGWQQYREKSIMDDARSAQAASDSEVTSGPADKLLWGDTHLHTANSIDAFGFGVKLGPEDALRFARGEEVTSTGGLKAKLERPLDFLVIADHSGGLGATKALYDAPGFLVRDPTLKRWHDEMHKGPEGMQRVTAELIDRVGRNALPAALTDPVKQKKTSTSIWTGHSSLVERYNEPGKFTAFMGFEYTLMPGGNNLHRVVMFRDGKSRTDKVLPYDPGQGDTPVSQLWDYMDNYEKVTGGKVLAIPHNSNLSNGLMFELVGPDGGPMTAAYARRRAAREPVTEITQIKGDSESHPFLSPNDEFAGFGTAGWDTGNLTMQIKKKNQDYAGEYIREALKRGLAIEARTGVNPYKFGVIGSTDSHTGLATADENNFFGKHAGVEPSAKRASQAQNLGTREGRIGWHYLAGGYAAVWATANTRAAIFDAMTRREVYATTGPRIKLRFFGGWDFTENEFTRDWVKAGYARGVPMGADLKPGRGAPKFMISALKDPMGANLDRVQVVKGWVNASGALQEKVFDVVWSDADKRTKGANGKLTPVGDTVNIAKASYTNSIGDPELRTIWTDPEFNPSIRAFYYVRVIEIPTPRWVLFDALRYGAKLLPGTELKAQERAYSSPIWFNPKKS</sequence>
<dbReference type="Gene3D" id="3.20.20.140">
    <property type="entry name" value="Metal-dependent hydrolases"/>
    <property type="match status" value="1"/>
</dbReference>
<dbReference type="AlphaFoldDB" id="A0A840B1G2"/>
<dbReference type="RefSeq" id="WP_246337166.1">
    <property type="nucleotide sequence ID" value="NZ_BAABBG010000022.1"/>
</dbReference>
<evidence type="ECO:0000313" key="2">
    <source>
        <dbReference type="Proteomes" id="UP000581447"/>
    </source>
</evidence>
<comment type="caution">
    <text evidence="1">The sequence shown here is derived from an EMBL/GenBank/DDBJ whole genome shotgun (WGS) entry which is preliminary data.</text>
</comment>